<dbReference type="GO" id="GO:0016020">
    <property type="term" value="C:membrane"/>
    <property type="evidence" value="ECO:0007669"/>
    <property type="project" value="UniProtKB-SubCell"/>
</dbReference>
<feature type="transmembrane region" description="Helical" evidence="5">
    <location>
        <begin position="251"/>
        <end position="274"/>
    </location>
</feature>
<reference evidence="6 7" key="1">
    <citation type="submission" date="2017-01" db="EMBL/GenBank/DDBJ databases">
        <title>The cable genome- insights into the physiology and evolution of filamentous bacteria capable of sulfide oxidation via long distance electron transfer.</title>
        <authorList>
            <person name="Schreiber L."/>
            <person name="Bjerg J.T."/>
            <person name="Boggild A."/>
            <person name="Van De Vossenberg J."/>
            <person name="Meysman F."/>
            <person name="Nielsen L.P."/>
            <person name="Schramm A."/>
            <person name="Kjeldsen K.U."/>
        </authorList>
    </citation>
    <scope>NUCLEOTIDE SEQUENCE [LARGE SCALE GENOMIC DNA]</scope>
    <source>
        <strain evidence="6">MCF</strain>
    </source>
</reference>
<evidence type="ECO:0000256" key="2">
    <source>
        <dbReference type="ARBA" id="ARBA00022692"/>
    </source>
</evidence>
<feature type="transmembrane region" description="Helical" evidence="5">
    <location>
        <begin position="372"/>
        <end position="391"/>
    </location>
</feature>
<comment type="caution">
    <text evidence="6">The sequence shown here is derived from an EMBL/GenBank/DDBJ whole genome shotgun (WGS) entry which is preliminary data.</text>
</comment>
<accession>A0A444IPX2</accession>
<dbReference type="PANTHER" id="PTHR11785:SF512">
    <property type="entry name" value="SOBREMESA, ISOFORM B"/>
    <property type="match status" value="1"/>
</dbReference>
<gene>
    <name evidence="6" type="ORF">H206_03401</name>
</gene>
<proteinExistence type="predicted"/>
<feature type="transmembrane region" description="Helical" evidence="5">
    <location>
        <begin position="412"/>
        <end position="429"/>
    </location>
</feature>
<feature type="transmembrane region" description="Helical" evidence="5">
    <location>
        <begin position="20"/>
        <end position="41"/>
    </location>
</feature>
<feature type="transmembrane region" description="Helical" evidence="5">
    <location>
        <begin position="47"/>
        <end position="73"/>
    </location>
</feature>
<protein>
    <submittedName>
        <fullName evidence="6">Amino acid/polyamine/organocation transporter, APC superfamily</fullName>
    </submittedName>
</protein>
<comment type="subcellular location">
    <subcellularLocation>
        <location evidence="1">Membrane</location>
        <topology evidence="1">Multi-pass membrane protein</topology>
    </subcellularLocation>
</comment>
<organism evidence="6 7">
    <name type="scientific">Candidatus Electrothrix aarhusensis</name>
    <dbReference type="NCBI Taxonomy" id="1859131"/>
    <lineage>
        <taxon>Bacteria</taxon>
        <taxon>Pseudomonadati</taxon>
        <taxon>Thermodesulfobacteriota</taxon>
        <taxon>Desulfobulbia</taxon>
        <taxon>Desulfobulbales</taxon>
        <taxon>Desulfobulbaceae</taxon>
        <taxon>Candidatus Electrothrix</taxon>
    </lineage>
</organism>
<evidence type="ECO:0000256" key="3">
    <source>
        <dbReference type="ARBA" id="ARBA00022989"/>
    </source>
</evidence>
<dbReference type="GO" id="GO:0015179">
    <property type="term" value="F:L-amino acid transmembrane transporter activity"/>
    <property type="evidence" value="ECO:0007669"/>
    <property type="project" value="TreeGrafter"/>
</dbReference>
<dbReference type="InterPro" id="IPR050598">
    <property type="entry name" value="AminoAcid_Transporter"/>
</dbReference>
<evidence type="ECO:0000256" key="4">
    <source>
        <dbReference type="ARBA" id="ARBA00023136"/>
    </source>
</evidence>
<keyword evidence="4 5" id="KW-0472">Membrane</keyword>
<dbReference type="Pfam" id="PF13520">
    <property type="entry name" value="AA_permease_2"/>
    <property type="match status" value="1"/>
</dbReference>
<dbReference type="Proteomes" id="UP000287853">
    <property type="component" value="Unassembled WGS sequence"/>
</dbReference>
<evidence type="ECO:0000313" key="7">
    <source>
        <dbReference type="Proteomes" id="UP000287853"/>
    </source>
</evidence>
<dbReference type="EMBL" id="MTKO01000139">
    <property type="protein sequence ID" value="RWX42881.1"/>
    <property type="molecule type" value="Genomic_DNA"/>
</dbReference>
<name>A0A444IPX2_9BACT</name>
<feature type="transmembrane region" description="Helical" evidence="5">
    <location>
        <begin position="137"/>
        <end position="167"/>
    </location>
</feature>
<dbReference type="PIRSF" id="PIRSF006060">
    <property type="entry name" value="AA_transporter"/>
    <property type="match status" value="1"/>
</dbReference>
<feature type="transmembrane region" description="Helical" evidence="5">
    <location>
        <begin position="302"/>
        <end position="327"/>
    </location>
</feature>
<feature type="transmembrane region" description="Helical" evidence="5">
    <location>
        <begin position="435"/>
        <end position="453"/>
    </location>
</feature>
<evidence type="ECO:0000256" key="1">
    <source>
        <dbReference type="ARBA" id="ARBA00004141"/>
    </source>
</evidence>
<sequence>MKKSFNKKNGLIREISLSSATVLVIANMVGTGVFTTSGFILKELGDPRALLLCWLFGGLFALCGAFCFGELGARFPQAGGEYVFLRESFGRAPAFLSGWISLFVGFSAPIAAASIAFSSYFHQAFNLPVGREFVFDLFGVPMITLSWFNLIALLVIGMFTLIHYYGLRTGTRVQNWLTIFKLTLIIAFIVAGFAFGKGSIQHFSAKQDLFAAFSSEQFAVSLIFVSFAYSGWNAAAYLGGEIINPRRNIPYALVLGTVVVTALYLLLNAIYIYAVPVEQLAGEVEVGAKAAVGLFGENISRYFSGAVALGLLSVVSAMVMTGPRIYYAMSQDGVFFSVFGKLNPLHRTPASSIFLQAGIATIMVLSASFETLLIYIGFTLSLCAMMTVVGLMRIRWRDGKNPNLYQTPGYPLTPLLFIAANCWIIFFSIRSQPVAVLFALGTIAAGMVVYLFTTPQKKQGDDPAGTEVPETEPTY</sequence>
<feature type="transmembrane region" description="Helical" evidence="5">
    <location>
        <begin position="94"/>
        <end position="117"/>
    </location>
</feature>
<dbReference type="InterPro" id="IPR002293">
    <property type="entry name" value="AA/rel_permease1"/>
</dbReference>
<feature type="transmembrane region" description="Helical" evidence="5">
    <location>
        <begin position="179"/>
        <end position="198"/>
    </location>
</feature>
<dbReference type="AlphaFoldDB" id="A0A444IPX2"/>
<keyword evidence="3 5" id="KW-1133">Transmembrane helix</keyword>
<dbReference type="Gene3D" id="1.20.1740.10">
    <property type="entry name" value="Amino acid/polyamine transporter I"/>
    <property type="match status" value="1"/>
</dbReference>
<feature type="transmembrane region" description="Helical" evidence="5">
    <location>
        <begin position="218"/>
        <end position="239"/>
    </location>
</feature>
<dbReference type="PANTHER" id="PTHR11785">
    <property type="entry name" value="AMINO ACID TRANSPORTER"/>
    <property type="match status" value="1"/>
</dbReference>
<keyword evidence="2 5" id="KW-0812">Transmembrane</keyword>
<evidence type="ECO:0000256" key="5">
    <source>
        <dbReference type="SAM" id="Phobius"/>
    </source>
</evidence>
<keyword evidence="7" id="KW-1185">Reference proteome</keyword>
<evidence type="ECO:0000313" key="6">
    <source>
        <dbReference type="EMBL" id="RWX42881.1"/>
    </source>
</evidence>